<dbReference type="EMBL" id="CP097330">
    <property type="protein sequence ID" value="URF05444.1"/>
    <property type="molecule type" value="Genomic_DNA"/>
</dbReference>
<dbReference type="AlphaFoldDB" id="A0AAE9L3K5"/>
<protein>
    <submittedName>
        <fullName evidence="1">Uncharacterized protein</fullName>
    </submittedName>
</protein>
<gene>
    <name evidence="1" type="ORF">M5D45_06470</name>
</gene>
<organism evidence="1 2">
    <name type="scientific">Cupriavidus campinensis</name>
    <dbReference type="NCBI Taxonomy" id="151783"/>
    <lineage>
        <taxon>Bacteria</taxon>
        <taxon>Pseudomonadati</taxon>
        <taxon>Pseudomonadota</taxon>
        <taxon>Betaproteobacteria</taxon>
        <taxon>Burkholderiales</taxon>
        <taxon>Burkholderiaceae</taxon>
        <taxon>Cupriavidus</taxon>
    </lineage>
</organism>
<accession>A0AAE9L3K5</accession>
<reference evidence="1" key="1">
    <citation type="journal article" date="2022" name="Microbiol. Resour. Announc.">
        <title>Genome Sequence of Cupriavidus campinensis Strain G5, a Member of a Bacterial Consortium Capable of Polyethylene Degradation.</title>
        <authorList>
            <person name="Schneider B."/>
            <person name="Pfeiffer F."/>
            <person name="Dyall-Smith M."/>
            <person name="Kunte H.J."/>
        </authorList>
    </citation>
    <scope>NUCLEOTIDE SEQUENCE</scope>
    <source>
        <strain evidence="1">G5</strain>
    </source>
</reference>
<evidence type="ECO:0000313" key="2">
    <source>
        <dbReference type="Proteomes" id="UP001056132"/>
    </source>
</evidence>
<dbReference type="RefSeq" id="WP_244844978.1">
    <property type="nucleotide sequence ID" value="NZ_CAJPVH010000047.1"/>
</dbReference>
<proteinExistence type="predicted"/>
<name>A0AAE9L3K5_9BURK</name>
<dbReference type="Proteomes" id="UP001056132">
    <property type="component" value="Chromosome 1"/>
</dbReference>
<sequence>MTEAAARIIETTARNWSITMSEADLIERIAVAVANHVRPALPVSVTLWDVERIAEYLVRSPKVVRERVVTLPGFPKPIRIPSVQSGKDELAKALPRWKAAEVIAWAESYREQPAGRPRKTD</sequence>
<dbReference type="KEGG" id="ccam:M5D45_06470"/>
<evidence type="ECO:0000313" key="1">
    <source>
        <dbReference type="EMBL" id="URF05444.1"/>
    </source>
</evidence>
<reference evidence="1" key="2">
    <citation type="submission" date="2022-05" db="EMBL/GenBank/DDBJ databases">
        <authorList>
            <person name="Kunte H.-J."/>
        </authorList>
    </citation>
    <scope>NUCLEOTIDE SEQUENCE</scope>
    <source>
        <strain evidence="1">G5</strain>
    </source>
</reference>